<dbReference type="VEuPathDB" id="FungiDB:YALI1_D16118g"/>
<gene>
    <name evidence="4" type="ORF">B0I71DRAFT_133107</name>
    <name evidence="3" type="ORF">YALI1_D16118g</name>
</gene>
<evidence type="ECO:0000313" key="6">
    <source>
        <dbReference type="Proteomes" id="UP000256601"/>
    </source>
</evidence>
<feature type="region of interest" description="Disordered" evidence="1">
    <location>
        <begin position="428"/>
        <end position="606"/>
    </location>
</feature>
<dbReference type="GeneID" id="2911269"/>
<dbReference type="GO" id="GO:0005886">
    <property type="term" value="C:plasma membrane"/>
    <property type="evidence" value="ECO:0007669"/>
    <property type="project" value="TreeGrafter"/>
</dbReference>
<dbReference type="VEuPathDB" id="FungiDB:YALI0_D12969g"/>
<feature type="domain" description="Arrestin C-terminal-like" evidence="2">
    <location>
        <begin position="185"/>
        <end position="326"/>
    </location>
</feature>
<dbReference type="GO" id="GO:0030674">
    <property type="term" value="F:protein-macromolecule adaptor activity"/>
    <property type="evidence" value="ECO:0007669"/>
    <property type="project" value="TreeGrafter"/>
</dbReference>
<evidence type="ECO:0000313" key="4">
    <source>
        <dbReference type="EMBL" id="RDW25185.1"/>
    </source>
</evidence>
<dbReference type="InterPro" id="IPR011021">
    <property type="entry name" value="Arrestin-like_N"/>
</dbReference>
<reference evidence="3 5" key="1">
    <citation type="journal article" date="2016" name="PLoS ONE">
        <title>Sequence Assembly of Yarrowia lipolytica Strain W29/CLIB89 Shows Transposable Element Diversity.</title>
        <authorList>
            <person name="Magnan C."/>
            <person name="Yu J."/>
            <person name="Chang I."/>
            <person name="Jahn E."/>
            <person name="Kanomata Y."/>
            <person name="Wu J."/>
            <person name="Zeller M."/>
            <person name="Oakes M."/>
            <person name="Baldi P."/>
            <person name="Sandmeyer S."/>
        </authorList>
    </citation>
    <scope>NUCLEOTIDE SEQUENCE [LARGE SCALE GENOMIC DNA]</scope>
    <source>
        <strain evidence="3">CLIB89</strain>
        <strain evidence="5">CLIB89(W29)</strain>
    </source>
</reference>
<feature type="compositionally biased region" description="Polar residues" evidence="1">
    <location>
        <begin position="522"/>
        <end position="532"/>
    </location>
</feature>
<dbReference type="Proteomes" id="UP000256601">
    <property type="component" value="Unassembled WGS sequence"/>
</dbReference>
<evidence type="ECO:0000259" key="2">
    <source>
        <dbReference type="SMART" id="SM01017"/>
    </source>
</evidence>
<sequence length="606" mass="65537">MAILSRNSTTQLPLFDIRLRTNDRNVVVVKGSPDVAPSVQIAGAIVLATVEPISIKRIQLKLYATLRLDWSENITTPRGPQVRNHKYEKQLYEKTWDDIWAPFQASSNTLRQGNHEVPFDCILPGEIPESIEGLEGGMVVWKLAATIERGRFSNNIAKKQHLRVVRTLGHDNVELTQTMSINNVWPNKVDYEFSLPSKAVAVGSSTPVHLSMTPLLKGLKLGSIKMTLVEISVLTTPFGHNKQVEKVVANKTIEATADGYEGHDLWEVDDFFPIPPSLSKVTQDAEVPNLIKVTHKFKFVVGLKNPGGHTSELRASLPIHIFISPNVAVSSHNPDPETNGGASQTEEDTLFSNTGGSSNNENLLLEDAPPTYSDHIYDRLWSEISISALNTPMASGANTPIVSRRNSLDMDALAPNLAAMSMDNLFHRAHPPVSHNGSSVPSVPGSPSPASGGQDYFSIPHETSVPSTPGVVMRGFDSGSGLPSQHNSTTDLESLSRVPSYGTALKSPARQTIEESPYYPSSDANRGVRQTLSPGAGATASSGSSPRLPSSPSFSGKVTPNGSKNHSRNGSAMQTPFSQSISSFLTRNHSSRSLLEEASKKLKKPA</sequence>
<dbReference type="InterPro" id="IPR014752">
    <property type="entry name" value="Arrestin-like_C"/>
</dbReference>
<dbReference type="GO" id="GO:0005829">
    <property type="term" value="C:cytosol"/>
    <property type="evidence" value="ECO:0007669"/>
    <property type="project" value="TreeGrafter"/>
</dbReference>
<dbReference type="OrthoDB" id="2333384at2759"/>
<dbReference type="PANTHER" id="PTHR11188">
    <property type="entry name" value="ARRESTIN DOMAIN CONTAINING PROTEIN"/>
    <property type="match status" value="1"/>
</dbReference>
<evidence type="ECO:0000313" key="5">
    <source>
        <dbReference type="Proteomes" id="UP000182444"/>
    </source>
</evidence>
<dbReference type="InterPro" id="IPR050357">
    <property type="entry name" value="Arrestin_domain-protein"/>
</dbReference>
<dbReference type="KEGG" id="yli:2911269"/>
<feature type="compositionally biased region" description="Polar residues" evidence="1">
    <location>
        <begin position="556"/>
        <end position="588"/>
    </location>
</feature>
<dbReference type="Proteomes" id="UP000182444">
    <property type="component" value="Chromosome 1D"/>
</dbReference>
<feature type="compositionally biased region" description="Polar residues" evidence="1">
    <location>
        <begin position="481"/>
        <end position="493"/>
    </location>
</feature>
<protein>
    <recommendedName>
        <fullName evidence="2">Arrestin C-terminal-like domain-containing protein</fullName>
    </recommendedName>
</protein>
<dbReference type="Pfam" id="PF00339">
    <property type="entry name" value="Arrestin_N"/>
    <property type="match status" value="1"/>
</dbReference>
<dbReference type="PANTHER" id="PTHR11188:SF17">
    <property type="entry name" value="FI21816P1"/>
    <property type="match status" value="1"/>
</dbReference>
<dbReference type="Pfam" id="PF02752">
    <property type="entry name" value="Arrestin_C"/>
    <property type="match status" value="1"/>
</dbReference>
<dbReference type="AlphaFoldDB" id="A0A1D8NED5"/>
<dbReference type="SUPFAM" id="SSF81296">
    <property type="entry name" value="E set domains"/>
    <property type="match status" value="1"/>
</dbReference>
<dbReference type="EMBL" id="CP017556">
    <property type="protein sequence ID" value="AOW03996.1"/>
    <property type="molecule type" value="Genomic_DNA"/>
</dbReference>
<name>A0A1D8NED5_YARLL</name>
<dbReference type="GO" id="GO:0070086">
    <property type="term" value="P:ubiquitin-dependent endocytosis"/>
    <property type="evidence" value="ECO:0007669"/>
    <property type="project" value="TreeGrafter"/>
</dbReference>
<feature type="compositionally biased region" description="Low complexity" evidence="1">
    <location>
        <begin position="533"/>
        <end position="555"/>
    </location>
</feature>
<dbReference type="InterPro" id="IPR011022">
    <property type="entry name" value="Arrestin_C-like"/>
</dbReference>
<dbReference type="OMA" id="GMATPFH"/>
<dbReference type="SMART" id="SM01017">
    <property type="entry name" value="Arrestin_C"/>
    <property type="match status" value="1"/>
</dbReference>
<reference evidence="4 6" key="2">
    <citation type="submission" date="2018-07" db="EMBL/GenBank/DDBJ databases">
        <title>Draft Genome Assemblies for Five Robust Yarrowia lipolytica Strains Exhibiting High Lipid Production and Pentose Sugar Utilization and Sugar Alcohol Secretion from Undetoxified Lignocellulosic Biomass Hydrolysates.</title>
        <authorList>
            <consortium name="DOE Joint Genome Institute"/>
            <person name="Walker C."/>
            <person name="Ryu S."/>
            <person name="Na H."/>
            <person name="Zane M."/>
            <person name="LaButti K."/>
            <person name="Lipzen A."/>
            <person name="Haridas S."/>
            <person name="Barry K."/>
            <person name="Grigoriev I.V."/>
            <person name="Quarterman J."/>
            <person name="Slininger P."/>
            <person name="Dien B."/>
            <person name="Trinh C.T."/>
        </authorList>
    </citation>
    <scope>NUCLEOTIDE SEQUENCE [LARGE SCALE GENOMIC DNA]</scope>
    <source>
        <strain evidence="4 6">YB392</strain>
    </source>
</reference>
<feature type="region of interest" description="Disordered" evidence="1">
    <location>
        <begin position="328"/>
        <end position="366"/>
    </location>
</feature>
<evidence type="ECO:0000256" key="1">
    <source>
        <dbReference type="SAM" id="MobiDB-lite"/>
    </source>
</evidence>
<accession>A0A1D8NED5</accession>
<dbReference type="EMBL" id="KZ859010">
    <property type="protein sequence ID" value="RDW25185.1"/>
    <property type="molecule type" value="Genomic_DNA"/>
</dbReference>
<dbReference type="eggNOG" id="KOG3780">
    <property type="taxonomic scope" value="Eukaryota"/>
</dbReference>
<dbReference type="GO" id="GO:0031625">
    <property type="term" value="F:ubiquitin protein ligase binding"/>
    <property type="evidence" value="ECO:0007669"/>
    <property type="project" value="TreeGrafter"/>
</dbReference>
<organism evidence="3 5">
    <name type="scientific">Yarrowia lipolytica</name>
    <name type="common">Candida lipolytica</name>
    <dbReference type="NCBI Taxonomy" id="4952"/>
    <lineage>
        <taxon>Eukaryota</taxon>
        <taxon>Fungi</taxon>
        <taxon>Dikarya</taxon>
        <taxon>Ascomycota</taxon>
        <taxon>Saccharomycotina</taxon>
        <taxon>Dipodascomycetes</taxon>
        <taxon>Dipodascales</taxon>
        <taxon>Dipodascales incertae sedis</taxon>
        <taxon>Yarrowia</taxon>
    </lineage>
</organism>
<evidence type="ECO:0000313" key="3">
    <source>
        <dbReference type="EMBL" id="AOW03996.1"/>
    </source>
</evidence>
<feature type="compositionally biased region" description="Low complexity" evidence="1">
    <location>
        <begin position="431"/>
        <end position="453"/>
    </location>
</feature>
<feature type="compositionally biased region" description="Polar residues" evidence="1">
    <location>
        <begin position="340"/>
        <end position="362"/>
    </location>
</feature>
<proteinExistence type="predicted"/>
<dbReference type="Gene3D" id="2.60.40.640">
    <property type="match status" value="1"/>
</dbReference>
<dbReference type="RefSeq" id="XP_502769.1">
    <property type="nucleotide sequence ID" value="XM_502769.1"/>
</dbReference>
<dbReference type="InterPro" id="IPR014756">
    <property type="entry name" value="Ig_E-set"/>
</dbReference>